<evidence type="ECO:0000256" key="5">
    <source>
        <dbReference type="ARBA" id="ARBA00022946"/>
    </source>
</evidence>
<dbReference type="InterPro" id="IPR001753">
    <property type="entry name" value="Enoyl-CoA_hydra/iso"/>
</dbReference>
<dbReference type="SUPFAM" id="SSF52096">
    <property type="entry name" value="ClpP/crotonase"/>
    <property type="match status" value="1"/>
</dbReference>
<evidence type="ECO:0000256" key="12">
    <source>
        <dbReference type="ARBA" id="ARBA00052376"/>
    </source>
</evidence>
<evidence type="ECO:0000256" key="7">
    <source>
        <dbReference type="ARBA" id="ARBA00023098"/>
    </source>
</evidence>
<comment type="catalytic activity">
    <reaction evidence="13">
        <text>(3Z)-octenoyl-CoA = (2E)-octenoyl-CoA</text>
        <dbReference type="Rhea" id="RHEA:46044"/>
        <dbReference type="ChEBI" id="CHEBI:62242"/>
        <dbReference type="ChEBI" id="CHEBI:85640"/>
    </reaction>
    <physiologicalReaction direction="left-to-right" evidence="13">
        <dbReference type="Rhea" id="RHEA:46045"/>
    </physiologicalReaction>
</comment>
<evidence type="ECO:0000256" key="6">
    <source>
        <dbReference type="ARBA" id="ARBA00022990"/>
    </source>
</evidence>
<evidence type="ECO:0000256" key="16">
    <source>
        <dbReference type="ARBA" id="ARBA00083575"/>
    </source>
</evidence>
<keyword evidence="7" id="KW-0443">Lipid metabolism</keyword>
<reference evidence="17" key="1">
    <citation type="submission" date="2022-01" db="EMBL/GenBank/DDBJ databases">
        <authorList>
            <person name="King R."/>
        </authorList>
    </citation>
    <scope>NUCLEOTIDE SEQUENCE</scope>
</reference>
<dbReference type="CDD" id="cd06558">
    <property type="entry name" value="crotonase-like"/>
    <property type="match status" value="1"/>
</dbReference>
<evidence type="ECO:0000313" key="18">
    <source>
        <dbReference type="Proteomes" id="UP001153620"/>
    </source>
</evidence>
<keyword evidence="6" id="KW-0007">Acetylation</keyword>
<comment type="catalytic activity">
    <reaction evidence="12">
        <text>(3Z)-dodecenoyl-CoA = (2E)-dodecenoyl-CoA</text>
        <dbReference type="Rhea" id="RHEA:23716"/>
        <dbReference type="ChEBI" id="CHEBI:57330"/>
        <dbReference type="ChEBI" id="CHEBI:58543"/>
        <dbReference type="EC" id="5.3.3.8"/>
    </reaction>
    <physiologicalReaction direction="left-to-right" evidence="12">
        <dbReference type="Rhea" id="RHEA:23717"/>
    </physiologicalReaction>
</comment>
<keyword evidence="18" id="KW-1185">Reference proteome</keyword>
<evidence type="ECO:0000256" key="2">
    <source>
        <dbReference type="ARBA" id="ARBA00005005"/>
    </source>
</evidence>
<gene>
    <name evidence="17" type="ORF">CHIRRI_LOCUS385</name>
</gene>
<accession>A0A9N9RJ48</accession>
<keyword evidence="8" id="KW-0496">Mitochondrion</keyword>
<comment type="subunit">
    <text evidence="3">Homotrimer.</text>
</comment>
<keyword evidence="9" id="KW-0413">Isomerase</keyword>
<dbReference type="PANTHER" id="PTHR11941:SF45">
    <property type="entry name" value="ENOYL-COA DELTA ISOMERASE 1, MITOCHONDRIAL"/>
    <property type="match status" value="1"/>
</dbReference>
<dbReference type="GO" id="GO:0006635">
    <property type="term" value="P:fatty acid beta-oxidation"/>
    <property type="evidence" value="ECO:0007669"/>
    <property type="project" value="TreeGrafter"/>
</dbReference>
<evidence type="ECO:0000313" key="17">
    <source>
        <dbReference type="EMBL" id="CAG9797386.1"/>
    </source>
</evidence>
<protein>
    <recommendedName>
        <fullName evidence="15">Enoyl-CoA delta isomerase 1, mitochondrial</fullName>
    </recommendedName>
    <alternativeName>
        <fullName evidence="16">3,2-trans-enoyl-CoA isomerase</fullName>
    </alternativeName>
</protein>
<evidence type="ECO:0000256" key="11">
    <source>
        <dbReference type="ARBA" id="ARBA00051293"/>
    </source>
</evidence>
<dbReference type="AlphaFoldDB" id="A0A9N9RJ48"/>
<evidence type="ECO:0000256" key="8">
    <source>
        <dbReference type="ARBA" id="ARBA00023128"/>
    </source>
</evidence>
<evidence type="ECO:0000256" key="15">
    <source>
        <dbReference type="ARBA" id="ARBA00068317"/>
    </source>
</evidence>
<dbReference type="Gene3D" id="3.90.226.10">
    <property type="entry name" value="2-enoyl-CoA Hydratase, Chain A, domain 1"/>
    <property type="match status" value="1"/>
</dbReference>
<keyword evidence="5" id="KW-0809">Transit peptide</keyword>
<dbReference type="InterPro" id="IPR029045">
    <property type="entry name" value="ClpP/crotonase-like_dom_sf"/>
</dbReference>
<organism evidence="17 18">
    <name type="scientific">Chironomus riparius</name>
    <dbReference type="NCBI Taxonomy" id="315576"/>
    <lineage>
        <taxon>Eukaryota</taxon>
        <taxon>Metazoa</taxon>
        <taxon>Ecdysozoa</taxon>
        <taxon>Arthropoda</taxon>
        <taxon>Hexapoda</taxon>
        <taxon>Insecta</taxon>
        <taxon>Pterygota</taxon>
        <taxon>Neoptera</taxon>
        <taxon>Endopterygota</taxon>
        <taxon>Diptera</taxon>
        <taxon>Nematocera</taxon>
        <taxon>Chironomoidea</taxon>
        <taxon>Chironomidae</taxon>
        <taxon>Chironominae</taxon>
        <taxon>Chironomus</taxon>
    </lineage>
</organism>
<dbReference type="Pfam" id="PF00378">
    <property type="entry name" value="ECH_1"/>
    <property type="match status" value="1"/>
</dbReference>
<name>A0A9N9RJ48_9DIPT</name>
<reference evidence="17" key="2">
    <citation type="submission" date="2022-10" db="EMBL/GenBank/DDBJ databases">
        <authorList>
            <consortium name="ENA_rothamsted_submissions"/>
            <consortium name="culmorum"/>
            <person name="King R."/>
        </authorList>
    </citation>
    <scope>NUCLEOTIDE SEQUENCE</scope>
</reference>
<comment type="subcellular location">
    <subcellularLocation>
        <location evidence="1">Mitochondrion matrix</location>
    </subcellularLocation>
</comment>
<keyword evidence="4" id="KW-0276">Fatty acid metabolism</keyword>
<proteinExistence type="predicted"/>
<dbReference type="GO" id="GO:0004165">
    <property type="term" value="F:delta(3)-delta(2)-enoyl-CoA isomerase activity"/>
    <property type="evidence" value="ECO:0007669"/>
    <property type="project" value="UniProtKB-EC"/>
</dbReference>
<evidence type="ECO:0000256" key="3">
    <source>
        <dbReference type="ARBA" id="ARBA00011233"/>
    </source>
</evidence>
<evidence type="ECO:0000256" key="14">
    <source>
        <dbReference type="ARBA" id="ARBA00056147"/>
    </source>
</evidence>
<evidence type="ECO:0000256" key="9">
    <source>
        <dbReference type="ARBA" id="ARBA00023235"/>
    </source>
</evidence>
<dbReference type="OrthoDB" id="1696280at2759"/>
<comment type="catalytic activity">
    <reaction evidence="11">
        <text>(2E)-tetradecenoyl-CoA = (3Z)-tetradecenoyl-CoA</text>
        <dbReference type="Rhea" id="RHEA:29847"/>
        <dbReference type="ChEBI" id="CHEBI:61405"/>
        <dbReference type="ChEBI" id="CHEBI:61968"/>
    </reaction>
    <physiologicalReaction direction="right-to-left" evidence="11">
        <dbReference type="Rhea" id="RHEA:29849"/>
    </physiologicalReaction>
</comment>
<evidence type="ECO:0000256" key="10">
    <source>
        <dbReference type="ARBA" id="ARBA00050938"/>
    </source>
</evidence>
<dbReference type="EMBL" id="OU895877">
    <property type="protein sequence ID" value="CAG9797386.1"/>
    <property type="molecule type" value="Genomic_DNA"/>
</dbReference>
<comment type="catalytic activity">
    <reaction evidence="10">
        <text>(3Z)-decenoyl-CoA = (2E)-decenoyl-CoA</text>
        <dbReference type="Rhea" id="RHEA:77195"/>
        <dbReference type="ChEBI" id="CHEBI:61406"/>
        <dbReference type="ChEBI" id="CHEBI:195601"/>
    </reaction>
    <physiologicalReaction direction="left-to-right" evidence="10">
        <dbReference type="Rhea" id="RHEA:77196"/>
    </physiologicalReaction>
</comment>
<dbReference type="GO" id="GO:0005759">
    <property type="term" value="C:mitochondrial matrix"/>
    <property type="evidence" value="ECO:0007669"/>
    <property type="project" value="UniProtKB-SubCell"/>
</dbReference>
<comment type="function">
    <text evidence="14">Key enzyme of fatty acid beta-oxidation. Able to isomerize both 3-cis (3Z) and 3-trans (3E) double bonds into the 2-trans (2E) form in a range of enoyl-CoA species, with a preference for (3Z)-enoyl-CoAs over (3E)-enoyl-CoAs. The catalytic efficiency of this enzyme is not affected by the fatty acyl chain length.</text>
</comment>
<comment type="pathway">
    <text evidence="2">Lipid metabolism; fatty acid beta-oxidation.</text>
</comment>
<evidence type="ECO:0000256" key="13">
    <source>
        <dbReference type="ARBA" id="ARBA00052542"/>
    </source>
</evidence>
<evidence type="ECO:0000256" key="4">
    <source>
        <dbReference type="ARBA" id="ARBA00022832"/>
    </source>
</evidence>
<dbReference type="PANTHER" id="PTHR11941">
    <property type="entry name" value="ENOYL-COA HYDRATASE-RELATED"/>
    <property type="match status" value="1"/>
</dbReference>
<dbReference type="FunFam" id="3.90.226.10:FF:000034">
    <property type="entry name" value="Enoyl-CoA delta isomerase 1"/>
    <property type="match status" value="1"/>
</dbReference>
<dbReference type="Proteomes" id="UP001153620">
    <property type="component" value="Chromosome 1"/>
</dbReference>
<sequence>MSRNILFLSKTINSNVRRLCTTPTPVQKAEKLVLIDVNDKTGYGTLSMNRLPVNSLNVELFNALSDAYDEMEKNKSRGVILTSTSPKIFSAGLDINDLYSGDSKSWSELWDASQEAFLKIYDASFPSAAAINGHAIGGGCFFSMICDYRAMVKGYQIGLNEIQVGIALPKVLVMIMGKLLPRRHAEISLTQGTLYSPEQASKINLVDDVVVDKAEAIIKCEAFLNKFRKIPMDAVNTTKRTIRREEIDYIRNNKQKDIDDFVKAVESVEAQNTIKMYYQALKNKK</sequence>
<evidence type="ECO:0000256" key="1">
    <source>
        <dbReference type="ARBA" id="ARBA00004305"/>
    </source>
</evidence>
<dbReference type="Gene3D" id="6.10.250.170">
    <property type="match status" value="1"/>
</dbReference>